<accession>A0AAQ3XB88</accession>
<dbReference type="EMBL" id="CP144753">
    <property type="protein sequence ID" value="WVZ91900.1"/>
    <property type="molecule type" value="Genomic_DNA"/>
</dbReference>
<dbReference type="InterPro" id="IPR027417">
    <property type="entry name" value="P-loop_NTPase"/>
</dbReference>
<evidence type="ECO:0000313" key="11">
    <source>
        <dbReference type="Proteomes" id="UP001341281"/>
    </source>
</evidence>
<proteinExistence type="inferred from homology"/>
<evidence type="ECO:0000259" key="7">
    <source>
        <dbReference type="Pfam" id="PF00931"/>
    </source>
</evidence>
<organism evidence="10 11">
    <name type="scientific">Paspalum notatum var. saurae</name>
    <dbReference type="NCBI Taxonomy" id="547442"/>
    <lineage>
        <taxon>Eukaryota</taxon>
        <taxon>Viridiplantae</taxon>
        <taxon>Streptophyta</taxon>
        <taxon>Embryophyta</taxon>
        <taxon>Tracheophyta</taxon>
        <taxon>Spermatophyta</taxon>
        <taxon>Magnoliopsida</taxon>
        <taxon>Liliopsida</taxon>
        <taxon>Poales</taxon>
        <taxon>Poaceae</taxon>
        <taxon>PACMAD clade</taxon>
        <taxon>Panicoideae</taxon>
        <taxon>Andropogonodae</taxon>
        <taxon>Paspaleae</taxon>
        <taxon>Paspalinae</taxon>
        <taxon>Paspalum</taxon>
    </lineage>
</organism>
<keyword evidence="2" id="KW-0433">Leucine-rich repeat</keyword>
<keyword evidence="11" id="KW-1185">Reference proteome</keyword>
<dbReference type="CDD" id="cd14798">
    <property type="entry name" value="RX-CC_like"/>
    <property type="match status" value="1"/>
</dbReference>
<keyword evidence="4" id="KW-0547">Nucleotide-binding</keyword>
<feature type="domain" description="Disease resistance R13L4/SHOC-2-like LRR" evidence="9">
    <location>
        <begin position="29"/>
        <end position="254"/>
    </location>
</feature>
<protein>
    <recommendedName>
        <fullName evidence="12">Rx N-terminal domain-containing protein</fullName>
    </recommendedName>
</protein>
<keyword evidence="3" id="KW-0677">Repeat</keyword>
<dbReference type="Proteomes" id="UP001341281">
    <property type="component" value="Chromosome 09"/>
</dbReference>
<keyword evidence="5" id="KW-0611">Plant defense</keyword>
<dbReference type="Gene3D" id="3.80.10.10">
    <property type="entry name" value="Ribonuclease Inhibitor"/>
    <property type="match status" value="1"/>
</dbReference>
<evidence type="ECO:0000256" key="5">
    <source>
        <dbReference type="ARBA" id="ARBA00022821"/>
    </source>
</evidence>
<evidence type="ECO:0000256" key="4">
    <source>
        <dbReference type="ARBA" id="ARBA00022741"/>
    </source>
</evidence>
<feature type="domain" description="Disease resistance N-terminal" evidence="8">
    <location>
        <begin position="283"/>
        <end position="362"/>
    </location>
</feature>
<reference evidence="10 11" key="1">
    <citation type="submission" date="2024-02" db="EMBL/GenBank/DDBJ databases">
        <title>High-quality chromosome-scale genome assembly of Pensacola bahiagrass (Paspalum notatum Flugge var. saurae).</title>
        <authorList>
            <person name="Vega J.M."/>
            <person name="Podio M."/>
            <person name="Orjuela J."/>
            <person name="Siena L.A."/>
            <person name="Pessino S.C."/>
            <person name="Combes M.C."/>
            <person name="Mariac C."/>
            <person name="Albertini E."/>
            <person name="Pupilli F."/>
            <person name="Ortiz J.P.A."/>
            <person name="Leblanc O."/>
        </authorList>
    </citation>
    <scope>NUCLEOTIDE SEQUENCE [LARGE SCALE GENOMIC DNA]</scope>
    <source>
        <strain evidence="10">R1</strain>
        <tissue evidence="10">Leaf</tissue>
    </source>
</reference>
<dbReference type="SUPFAM" id="SSF52540">
    <property type="entry name" value="P-loop containing nucleoside triphosphate hydrolases"/>
    <property type="match status" value="1"/>
</dbReference>
<evidence type="ECO:0000256" key="3">
    <source>
        <dbReference type="ARBA" id="ARBA00022737"/>
    </source>
</evidence>
<evidence type="ECO:0000256" key="6">
    <source>
        <dbReference type="ARBA" id="ARBA00023054"/>
    </source>
</evidence>
<evidence type="ECO:0000313" key="10">
    <source>
        <dbReference type="EMBL" id="WVZ91900.1"/>
    </source>
</evidence>
<dbReference type="GO" id="GO:0006952">
    <property type="term" value="P:defense response"/>
    <property type="evidence" value="ECO:0007669"/>
    <property type="project" value="UniProtKB-KW"/>
</dbReference>
<evidence type="ECO:0000256" key="2">
    <source>
        <dbReference type="ARBA" id="ARBA00022614"/>
    </source>
</evidence>
<dbReference type="PANTHER" id="PTHR19338:SF58">
    <property type="entry name" value="OS09G0517100 PROTEIN"/>
    <property type="match status" value="1"/>
</dbReference>
<dbReference type="Gene3D" id="3.40.50.300">
    <property type="entry name" value="P-loop containing nucleotide triphosphate hydrolases"/>
    <property type="match status" value="1"/>
</dbReference>
<dbReference type="InterPro" id="IPR002182">
    <property type="entry name" value="NB-ARC"/>
</dbReference>
<gene>
    <name evidence="10" type="ORF">U9M48_038013</name>
</gene>
<keyword evidence="6" id="KW-0175">Coiled coil</keyword>
<dbReference type="InterPro" id="IPR038005">
    <property type="entry name" value="RX-like_CC"/>
</dbReference>
<dbReference type="GO" id="GO:0051707">
    <property type="term" value="P:response to other organism"/>
    <property type="evidence" value="ECO:0007669"/>
    <property type="project" value="UniProtKB-ARBA"/>
</dbReference>
<sequence length="615" mass="68775">MDDRPNMRDVCTVGRFNRIPLVVTRQSTRGVQVPKGIGKLKELQKMGLVNLARGDKIVGEIKTLTRLRKLAVTGVGRRNTEELCSAIANLICLESLLLRAEGDTGLLGCLHGIFSPPIDLRSLKLYGNLGELPSCIGRLVNLVKLTLRSTRILDANAIDTLLAALGKLPNLTILRLLQESFKGPEVRFSFHVGAFPSLVVMEFDRPNRIRSVVFEEGAMPKLELLDFCAWRNEARAGLLTGLPCLKSLKQFTLSGSTYDDGFVEDLRTQATALSVGKSVLDGALGYAKSTLAEEVALQLGIQRDHAFIRDELAMMQAFLRAAHGERRGDHEVLMTWVKQVRDVAYDAEDCLQDFSIHLRKPSWWRLPCTLGERRRIAKQMKDLRARVEDVSQRNLRYQLLKSAAGSKSATLADEQSNTAAAAIFGIDEAWRAEKHENLKVDLVRLINTEDENLRVISVWGTSGDLGQASIINEAYENPIIKKKFPCRAWVRILHPFNPNDFIQSLVKQFRSAVGIGILLEAEKTGQELAEEFARYVNDRSFLVVLNWLSTFEEWKGIRACFPNNKKGSRIIVCTPQAEVASLCAGKESQVLELKQLSTDQTIYAFSEKVLFVIQN</sequence>
<evidence type="ECO:0008006" key="12">
    <source>
        <dbReference type="Google" id="ProtNLM"/>
    </source>
</evidence>
<comment type="similarity">
    <text evidence="1">Belongs to the disease resistance NB-LRR family.</text>
</comment>
<dbReference type="InterPro" id="IPR041118">
    <property type="entry name" value="Rx_N"/>
</dbReference>
<name>A0AAQ3XB88_PASNO</name>
<dbReference type="Pfam" id="PF18052">
    <property type="entry name" value="Rx_N"/>
    <property type="match status" value="1"/>
</dbReference>
<dbReference type="PANTHER" id="PTHR19338">
    <property type="entry name" value="TRANSLOCASE OF INNER MITOCHONDRIAL MEMBRANE 13 HOMOLOG"/>
    <property type="match status" value="1"/>
</dbReference>
<dbReference type="GO" id="GO:0043531">
    <property type="term" value="F:ADP binding"/>
    <property type="evidence" value="ECO:0007669"/>
    <property type="project" value="InterPro"/>
</dbReference>
<evidence type="ECO:0000259" key="8">
    <source>
        <dbReference type="Pfam" id="PF18052"/>
    </source>
</evidence>
<dbReference type="Pfam" id="PF23598">
    <property type="entry name" value="LRR_14"/>
    <property type="match status" value="1"/>
</dbReference>
<dbReference type="InterPro" id="IPR055414">
    <property type="entry name" value="LRR_R13L4/SHOC2-like"/>
</dbReference>
<dbReference type="Gene3D" id="1.20.5.4130">
    <property type="match status" value="1"/>
</dbReference>
<dbReference type="SUPFAM" id="SSF52058">
    <property type="entry name" value="L domain-like"/>
    <property type="match status" value="1"/>
</dbReference>
<dbReference type="InterPro" id="IPR032675">
    <property type="entry name" value="LRR_dom_sf"/>
</dbReference>
<evidence type="ECO:0000259" key="9">
    <source>
        <dbReference type="Pfam" id="PF23598"/>
    </source>
</evidence>
<evidence type="ECO:0000256" key="1">
    <source>
        <dbReference type="ARBA" id="ARBA00008894"/>
    </source>
</evidence>
<dbReference type="AlphaFoldDB" id="A0AAQ3XB88"/>
<dbReference type="Pfam" id="PF00931">
    <property type="entry name" value="NB-ARC"/>
    <property type="match status" value="1"/>
</dbReference>
<feature type="domain" description="NB-ARC" evidence="7">
    <location>
        <begin position="449"/>
        <end position="609"/>
    </location>
</feature>